<reference evidence="4 5" key="1">
    <citation type="submission" date="2021-05" db="EMBL/GenBank/DDBJ databases">
        <title>Genome Assembly of Synthetic Allotetraploid Brassica napus Reveals Homoeologous Exchanges between Subgenomes.</title>
        <authorList>
            <person name="Davis J.T."/>
        </authorList>
    </citation>
    <scope>NUCLEOTIDE SEQUENCE [LARGE SCALE GENOMIC DNA]</scope>
    <source>
        <strain evidence="5">cv. Da-Ae</strain>
        <tissue evidence="4">Seedling</tissue>
    </source>
</reference>
<evidence type="ECO:0000313" key="4">
    <source>
        <dbReference type="EMBL" id="KAH0912020.1"/>
    </source>
</evidence>
<proteinExistence type="inferred from homology"/>
<dbReference type="Pfam" id="PF04042">
    <property type="entry name" value="DNA_pol_E_B"/>
    <property type="match status" value="1"/>
</dbReference>
<evidence type="ECO:0000256" key="2">
    <source>
        <dbReference type="ARBA" id="ARBA00022705"/>
    </source>
</evidence>
<gene>
    <name evidence="4" type="ORF">HID58_035341</name>
</gene>
<dbReference type="PANTHER" id="PTHR10416">
    <property type="entry name" value="DNA POLYMERASE DELTA SUBUNIT 2"/>
    <property type="match status" value="1"/>
</dbReference>
<feature type="domain" description="DNA polymerase alpha/delta/epsilon subunit B" evidence="3">
    <location>
        <begin position="100"/>
        <end position="236"/>
    </location>
</feature>
<dbReference type="Proteomes" id="UP000824890">
    <property type="component" value="Unassembled WGS sequence"/>
</dbReference>
<comment type="similarity">
    <text evidence="1">Belongs to the DNA polymerase delta/II small subunit family.</text>
</comment>
<name>A0ABQ8C4M3_BRANA</name>
<sequence length="260" mass="29286">ASAPYDGADGGVDEMAALVRRRAQRKETKLMTVRWIVSVVGGEKEAKKEAFRKYLEFSGVIDSLTKGIDDKQFLDTFVSNQYVHRSRPCSADSSCGNCCNFVEFPRKLLTGQDMSYKDQSILYEPIKELDIMLNQTVLVDAGVSVDIISGVNDPVTLHYLSSHRSVAFFPRSAPYNTFRSCRNLHSFDVDNIRFLGTYGKKINDLHKYSEAKSKLDFVERALRWRHFAPTAPNTLRSEGQLVRLICIPKFCEIGIAVAVS</sequence>
<protein>
    <recommendedName>
        <fullName evidence="3">DNA polymerase alpha/delta/epsilon subunit B domain-containing protein</fullName>
    </recommendedName>
</protein>
<keyword evidence="2" id="KW-0235">DNA replication</keyword>
<evidence type="ECO:0000256" key="1">
    <source>
        <dbReference type="ARBA" id="ARBA00006035"/>
    </source>
</evidence>
<dbReference type="PRINTS" id="PR02028">
    <property type="entry name" value="CMYCBINDINGP"/>
</dbReference>
<evidence type="ECO:0000313" key="5">
    <source>
        <dbReference type="Proteomes" id="UP000824890"/>
    </source>
</evidence>
<accession>A0ABQ8C4M3</accession>
<dbReference type="PANTHER" id="PTHR10416:SF0">
    <property type="entry name" value="DNA POLYMERASE DELTA SUBUNIT 2"/>
    <property type="match status" value="1"/>
</dbReference>
<dbReference type="InterPro" id="IPR007185">
    <property type="entry name" value="DNA_pol_a/d/e_bsu"/>
</dbReference>
<comment type="caution">
    <text evidence="4">The sequence shown here is derived from an EMBL/GenBank/DDBJ whole genome shotgun (WGS) entry which is preliminary data.</text>
</comment>
<dbReference type="InterPro" id="IPR024826">
    <property type="entry name" value="DNA_pol_delta/II_ssu"/>
</dbReference>
<dbReference type="Gene3D" id="3.60.21.50">
    <property type="match status" value="1"/>
</dbReference>
<dbReference type="EMBL" id="JAGKQM010000009">
    <property type="protein sequence ID" value="KAH0912020.1"/>
    <property type="molecule type" value="Genomic_DNA"/>
</dbReference>
<organism evidence="4 5">
    <name type="scientific">Brassica napus</name>
    <name type="common">Rape</name>
    <dbReference type="NCBI Taxonomy" id="3708"/>
    <lineage>
        <taxon>Eukaryota</taxon>
        <taxon>Viridiplantae</taxon>
        <taxon>Streptophyta</taxon>
        <taxon>Embryophyta</taxon>
        <taxon>Tracheophyta</taxon>
        <taxon>Spermatophyta</taxon>
        <taxon>Magnoliopsida</taxon>
        <taxon>eudicotyledons</taxon>
        <taxon>Gunneridae</taxon>
        <taxon>Pentapetalae</taxon>
        <taxon>rosids</taxon>
        <taxon>malvids</taxon>
        <taxon>Brassicales</taxon>
        <taxon>Brassicaceae</taxon>
        <taxon>Brassiceae</taxon>
        <taxon>Brassica</taxon>
    </lineage>
</organism>
<feature type="non-terminal residue" evidence="4">
    <location>
        <position position="1"/>
    </location>
</feature>
<keyword evidence="5" id="KW-1185">Reference proteome</keyword>
<evidence type="ECO:0000259" key="3">
    <source>
        <dbReference type="Pfam" id="PF04042"/>
    </source>
</evidence>